<dbReference type="SUPFAM" id="SSF55856">
    <property type="entry name" value="Cytochrome b5-like heme/steroid binding domain"/>
    <property type="match status" value="1"/>
</dbReference>
<dbReference type="GO" id="GO:0005496">
    <property type="term" value="F:steroid binding"/>
    <property type="evidence" value="ECO:0007669"/>
    <property type="project" value="UniProtKB-KW"/>
</dbReference>
<dbReference type="EMBL" id="LSYV01000030">
    <property type="protein sequence ID" value="KXZ48212.1"/>
    <property type="molecule type" value="Genomic_DNA"/>
</dbReference>
<dbReference type="SMART" id="SM01117">
    <property type="entry name" value="Cyt-b5"/>
    <property type="match status" value="1"/>
</dbReference>
<dbReference type="AlphaFoldDB" id="A0A150GEF2"/>
<feature type="signal peptide" evidence="8">
    <location>
        <begin position="1"/>
        <end position="26"/>
    </location>
</feature>
<evidence type="ECO:0000256" key="1">
    <source>
        <dbReference type="ARBA" id="ARBA00004240"/>
    </source>
</evidence>
<name>A0A150GEF2_GONPE</name>
<evidence type="ECO:0000256" key="5">
    <source>
        <dbReference type="ARBA" id="ARBA00022824"/>
    </source>
</evidence>
<sequence>MSPLLQALIAVAVLAVVFLFVLRARSSPAPPAPEKYQLGDVTVETLRLYNGYDWSKPPLVAVKGKVYDVSNKYELYGPGKPKNAYAGREVARALALDYLEEKDLGADLEGLTPKQLQRLEEAVADNDNLEGLAYAEMGNLRDWIGKFNYKYPIVGKVVG</sequence>
<proteinExistence type="inferred from homology"/>
<keyword evidence="3" id="KW-0446">Lipid-binding</keyword>
<dbReference type="InterPro" id="IPR036400">
    <property type="entry name" value="Cyt_B5-like_heme/steroid_sf"/>
</dbReference>
<keyword evidence="11" id="KW-1185">Reference proteome</keyword>
<keyword evidence="4" id="KW-0479">Metal-binding</keyword>
<gene>
    <name evidence="10" type="ORF">GPECTOR_29g118</name>
</gene>
<evidence type="ECO:0000256" key="4">
    <source>
        <dbReference type="ARBA" id="ARBA00022723"/>
    </source>
</evidence>
<feature type="domain" description="Cytochrome b5 heme-binding" evidence="9">
    <location>
        <begin position="41"/>
        <end position="158"/>
    </location>
</feature>
<evidence type="ECO:0000256" key="7">
    <source>
        <dbReference type="ARBA" id="ARBA00038357"/>
    </source>
</evidence>
<keyword evidence="8" id="KW-0732">Signal</keyword>
<evidence type="ECO:0000256" key="8">
    <source>
        <dbReference type="SAM" id="SignalP"/>
    </source>
</evidence>
<organism evidence="10 11">
    <name type="scientific">Gonium pectorale</name>
    <name type="common">Green alga</name>
    <dbReference type="NCBI Taxonomy" id="33097"/>
    <lineage>
        <taxon>Eukaryota</taxon>
        <taxon>Viridiplantae</taxon>
        <taxon>Chlorophyta</taxon>
        <taxon>core chlorophytes</taxon>
        <taxon>Chlorophyceae</taxon>
        <taxon>CS clade</taxon>
        <taxon>Chlamydomonadales</taxon>
        <taxon>Volvocaceae</taxon>
        <taxon>Gonium</taxon>
    </lineage>
</organism>
<accession>A0A150GEF2</accession>
<dbReference type="STRING" id="33097.A0A150GEF2"/>
<dbReference type="InterPro" id="IPR001199">
    <property type="entry name" value="Cyt_B5-like_heme/steroid-bd"/>
</dbReference>
<comment type="caution">
    <text evidence="10">The sequence shown here is derived from an EMBL/GenBank/DDBJ whole genome shotgun (WGS) entry which is preliminary data.</text>
</comment>
<evidence type="ECO:0000313" key="11">
    <source>
        <dbReference type="Proteomes" id="UP000075714"/>
    </source>
</evidence>
<keyword evidence="6" id="KW-0408">Iron</keyword>
<keyword evidence="5" id="KW-0256">Endoplasmic reticulum</keyword>
<dbReference type="GO" id="GO:0005783">
    <property type="term" value="C:endoplasmic reticulum"/>
    <property type="evidence" value="ECO:0007669"/>
    <property type="project" value="UniProtKB-SubCell"/>
</dbReference>
<dbReference type="GO" id="GO:0016020">
    <property type="term" value="C:membrane"/>
    <property type="evidence" value="ECO:0007669"/>
    <property type="project" value="TreeGrafter"/>
</dbReference>
<dbReference type="InterPro" id="IPR050577">
    <property type="entry name" value="MAPR/NEUFC/NENF-like"/>
</dbReference>
<comment type="similarity">
    <text evidence="7">Belongs to the cytochrome b5 family. MAPR subfamily.</text>
</comment>
<keyword evidence="2" id="KW-0349">Heme</keyword>
<dbReference type="PANTHER" id="PTHR10281">
    <property type="entry name" value="MEMBRANE-ASSOCIATED PROGESTERONE RECEPTOR COMPONENT-RELATED"/>
    <property type="match status" value="1"/>
</dbReference>
<evidence type="ECO:0000256" key="6">
    <source>
        <dbReference type="ARBA" id="ARBA00023004"/>
    </source>
</evidence>
<evidence type="ECO:0000313" key="10">
    <source>
        <dbReference type="EMBL" id="KXZ48212.1"/>
    </source>
</evidence>
<reference evidence="11" key="1">
    <citation type="journal article" date="2016" name="Nat. Commun.">
        <title>The Gonium pectorale genome demonstrates co-option of cell cycle regulation during the evolution of multicellularity.</title>
        <authorList>
            <person name="Hanschen E.R."/>
            <person name="Marriage T.N."/>
            <person name="Ferris P.J."/>
            <person name="Hamaji T."/>
            <person name="Toyoda A."/>
            <person name="Fujiyama A."/>
            <person name="Neme R."/>
            <person name="Noguchi H."/>
            <person name="Minakuchi Y."/>
            <person name="Suzuki M."/>
            <person name="Kawai-Toyooka H."/>
            <person name="Smith D.R."/>
            <person name="Sparks H."/>
            <person name="Anderson J."/>
            <person name="Bakaric R."/>
            <person name="Luria V."/>
            <person name="Karger A."/>
            <person name="Kirschner M.W."/>
            <person name="Durand P.M."/>
            <person name="Michod R.E."/>
            <person name="Nozaki H."/>
            <person name="Olson B.J."/>
        </authorList>
    </citation>
    <scope>NUCLEOTIDE SEQUENCE [LARGE SCALE GENOMIC DNA]</scope>
    <source>
        <strain evidence="11">NIES-2863</strain>
    </source>
</reference>
<evidence type="ECO:0000256" key="2">
    <source>
        <dbReference type="ARBA" id="ARBA00022617"/>
    </source>
</evidence>
<evidence type="ECO:0000259" key="9">
    <source>
        <dbReference type="SMART" id="SM01117"/>
    </source>
</evidence>
<dbReference type="PANTHER" id="PTHR10281:SF72">
    <property type="entry name" value="NEUDESIN"/>
    <property type="match status" value="1"/>
</dbReference>
<dbReference type="Proteomes" id="UP000075714">
    <property type="component" value="Unassembled WGS sequence"/>
</dbReference>
<dbReference type="OrthoDB" id="547796at2759"/>
<comment type="subcellular location">
    <subcellularLocation>
        <location evidence="1">Endoplasmic reticulum</location>
    </subcellularLocation>
</comment>
<evidence type="ECO:0000256" key="3">
    <source>
        <dbReference type="ARBA" id="ARBA00022665"/>
    </source>
</evidence>
<keyword evidence="3" id="KW-0754">Steroid-binding</keyword>
<dbReference type="GO" id="GO:0046872">
    <property type="term" value="F:metal ion binding"/>
    <property type="evidence" value="ECO:0007669"/>
    <property type="project" value="UniProtKB-KW"/>
</dbReference>
<dbReference type="Pfam" id="PF00173">
    <property type="entry name" value="Cyt-b5"/>
    <property type="match status" value="1"/>
</dbReference>
<protein>
    <recommendedName>
        <fullName evidence="9">Cytochrome b5 heme-binding domain-containing protein</fullName>
    </recommendedName>
</protein>
<dbReference type="Gene3D" id="3.10.120.10">
    <property type="entry name" value="Cytochrome b5-like heme/steroid binding domain"/>
    <property type="match status" value="1"/>
</dbReference>
<feature type="chain" id="PRO_5007561990" description="Cytochrome b5 heme-binding domain-containing protein" evidence="8">
    <location>
        <begin position="27"/>
        <end position="159"/>
    </location>
</feature>